<dbReference type="Proteomes" id="UP001153069">
    <property type="component" value="Unassembled WGS sequence"/>
</dbReference>
<keyword evidence="2" id="KW-1133">Transmembrane helix</keyword>
<dbReference type="EMBL" id="CAICTM010001922">
    <property type="protein sequence ID" value="CAB9526995.1"/>
    <property type="molecule type" value="Genomic_DNA"/>
</dbReference>
<keyword evidence="2" id="KW-0812">Transmembrane</keyword>
<evidence type="ECO:0000313" key="3">
    <source>
        <dbReference type="EMBL" id="CAB9526995.1"/>
    </source>
</evidence>
<gene>
    <name evidence="3" type="ORF">SEMRO_1924_G305700.1</name>
</gene>
<evidence type="ECO:0008006" key="5">
    <source>
        <dbReference type="Google" id="ProtNLM"/>
    </source>
</evidence>
<evidence type="ECO:0000313" key="4">
    <source>
        <dbReference type="Proteomes" id="UP001153069"/>
    </source>
</evidence>
<feature type="transmembrane region" description="Helical" evidence="2">
    <location>
        <begin position="119"/>
        <end position="139"/>
    </location>
</feature>
<name>A0A9N8EV84_9STRA</name>
<evidence type="ECO:0000256" key="2">
    <source>
        <dbReference type="SAM" id="Phobius"/>
    </source>
</evidence>
<dbReference type="AlphaFoldDB" id="A0A9N8EV84"/>
<comment type="caution">
    <text evidence="3">The sequence shown here is derived from an EMBL/GenBank/DDBJ whole genome shotgun (WGS) entry which is preliminary data.</text>
</comment>
<feature type="region of interest" description="Disordered" evidence="1">
    <location>
        <begin position="1"/>
        <end position="26"/>
    </location>
</feature>
<organism evidence="3 4">
    <name type="scientific">Seminavis robusta</name>
    <dbReference type="NCBI Taxonomy" id="568900"/>
    <lineage>
        <taxon>Eukaryota</taxon>
        <taxon>Sar</taxon>
        <taxon>Stramenopiles</taxon>
        <taxon>Ochrophyta</taxon>
        <taxon>Bacillariophyta</taxon>
        <taxon>Bacillariophyceae</taxon>
        <taxon>Bacillariophycidae</taxon>
        <taxon>Naviculales</taxon>
        <taxon>Naviculaceae</taxon>
        <taxon>Seminavis</taxon>
    </lineage>
</organism>
<protein>
    <recommendedName>
        <fullName evidence="5">Transmembrane protein</fullName>
    </recommendedName>
</protein>
<reference evidence="3" key="1">
    <citation type="submission" date="2020-06" db="EMBL/GenBank/DDBJ databases">
        <authorList>
            <consortium name="Plant Systems Biology data submission"/>
        </authorList>
    </citation>
    <scope>NUCLEOTIDE SEQUENCE</scope>
    <source>
        <strain evidence="3">D6</strain>
    </source>
</reference>
<sequence length="144" mass="16123">MTEEPHDDKQAALLQKGGGNDAVEKSRVLDIESSRGGTDENNDDMIHGPPNQSLLHCMYLSTLLTVLFVTAALNSLILTRKSKMIPSYYFTLTVIPAMLSFATIKMWTSFREERNYRMAFHLSLPSMVLAGIILLLLLIHAIKN</sequence>
<feature type="transmembrane region" description="Helical" evidence="2">
    <location>
        <begin position="88"/>
        <end position="107"/>
    </location>
</feature>
<proteinExistence type="predicted"/>
<feature type="transmembrane region" description="Helical" evidence="2">
    <location>
        <begin position="53"/>
        <end position="76"/>
    </location>
</feature>
<accession>A0A9N8EV84</accession>
<feature type="compositionally biased region" description="Basic and acidic residues" evidence="1">
    <location>
        <begin position="1"/>
        <end position="10"/>
    </location>
</feature>
<evidence type="ECO:0000256" key="1">
    <source>
        <dbReference type="SAM" id="MobiDB-lite"/>
    </source>
</evidence>
<keyword evidence="4" id="KW-1185">Reference proteome</keyword>
<keyword evidence="2" id="KW-0472">Membrane</keyword>